<dbReference type="Proteomes" id="UP000261640">
    <property type="component" value="Unplaced"/>
</dbReference>
<protein>
    <submittedName>
        <fullName evidence="7">Caspase-1-like</fullName>
    </submittedName>
</protein>
<dbReference type="GO" id="GO:0042981">
    <property type="term" value="P:regulation of apoptotic process"/>
    <property type="evidence" value="ECO:0007669"/>
    <property type="project" value="InterPro"/>
</dbReference>
<evidence type="ECO:0000259" key="6">
    <source>
        <dbReference type="PROSITE" id="PS50209"/>
    </source>
</evidence>
<dbReference type="PANTHER" id="PTHR47901:SF3">
    <property type="entry name" value="CASPASE-1"/>
    <property type="match status" value="1"/>
</dbReference>
<dbReference type="PROSITE" id="PS50209">
    <property type="entry name" value="CARD"/>
    <property type="match status" value="1"/>
</dbReference>
<dbReference type="SUPFAM" id="SSF52129">
    <property type="entry name" value="Caspase-like"/>
    <property type="match status" value="1"/>
</dbReference>
<dbReference type="SMART" id="SM00114">
    <property type="entry name" value="CARD"/>
    <property type="match status" value="1"/>
</dbReference>
<feature type="domain" description="Caspase family p20" evidence="5">
    <location>
        <begin position="135"/>
        <end position="266"/>
    </location>
</feature>
<accession>A0A3Q3LYA1</accession>
<dbReference type="InterPro" id="IPR002138">
    <property type="entry name" value="Pept_C14_p10"/>
</dbReference>
<dbReference type="PRINTS" id="PR00376">
    <property type="entry name" value="IL1BCENZYME"/>
</dbReference>
<evidence type="ECO:0000313" key="8">
    <source>
        <dbReference type="Proteomes" id="UP000261640"/>
    </source>
</evidence>
<evidence type="ECO:0000259" key="5">
    <source>
        <dbReference type="PROSITE" id="PS50208"/>
    </source>
</evidence>
<proteinExistence type="inferred from homology"/>
<dbReference type="GO" id="GO:0097169">
    <property type="term" value="C:AIM2 inflammasome complex"/>
    <property type="evidence" value="ECO:0007669"/>
    <property type="project" value="TreeGrafter"/>
</dbReference>
<feature type="active site" evidence="2">
    <location>
        <position position="262"/>
    </location>
</feature>
<dbReference type="InterPro" id="IPR001309">
    <property type="entry name" value="Pept_C14_p20"/>
</dbReference>
<dbReference type="InterPro" id="IPR011600">
    <property type="entry name" value="Pept_C14_caspase"/>
</dbReference>
<name>A0A3Q3LYA1_9TELE</name>
<dbReference type="GeneTree" id="ENSGT00940000162428"/>
<dbReference type="PANTHER" id="PTHR47901">
    <property type="entry name" value="CASPASE RECRUITMENT DOMAIN-CONTAINING PROTEIN 18"/>
    <property type="match status" value="1"/>
</dbReference>
<dbReference type="GO" id="GO:0072557">
    <property type="term" value="C:IPAF inflammasome complex"/>
    <property type="evidence" value="ECO:0007669"/>
    <property type="project" value="TreeGrafter"/>
</dbReference>
<evidence type="ECO:0000259" key="4">
    <source>
        <dbReference type="PROSITE" id="PS50207"/>
    </source>
</evidence>
<dbReference type="InterPro" id="IPR029030">
    <property type="entry name" value="Caspase-like_dom_sf"/>
</dbReference>
<dbReference type="Gene3D" id="1.10.533.10">
    <property type="entry name" value="Death Domain, Fas"/>
    <property type="match status" value="1"/>
</dbReference>
<dbReference type="SMART" id="SM00115">
    <property type="entry name" value="CASc"/>
    <property type="match status" value="1"/>
</dbReference>
<feature type="domain" description="Caspase family p10" evidence="4">
    <location>
        <begin position="309"/>
        <end position="394"/>
    </location>
</feature>
<reference evidence="7" key="1">
    <citation type="submission" date="2025-08" db="UniProtKB">
        <authorList>
            <consortium name="Ensembl"/>
        </authorList>
    </citation>
    <scope>IDENTIFICATION</scope>
</reference>
<dbReference type="PIRSF" id="PIRSF038001">
    <property type="entry name" value="Caspase_ICE"/>
    <property type="match status" value="1"/>
</dbReference>
<dbReference type="Gene3D" id="3.40.50.1460">
    <property type="match status" value="1"/>
</dbReference>
<comment type="similarity">
    <text evidence="1 3">Belongs to the peptidase C14A family.</text>
</comment>
<dbReference type="PROSITE" id="PS01122">
    <property type="entry name" value="CASPASE_CYS"/>
    <property type="match status" value="1"/>
</dbReference>
<dbReference type="InterPro" id="IPR011029">
    <property type="entry name" value="DEATH-like_dom_sf"/>
</dbReference>
<dbReference type="InterPro" id="IPR033139">
    <property type="entry name" value="Caspase_cys_AS"/>
</dbReference>
<dbReference type="GO" id="GO:0050727">
    <property type="term" value="P:regulation of inflammatory response"/>
    <property type="evidence" value="ECO:0007669"/>
    <property type="project" value="TreeGrafter"/>
</dbReference>
<sequence length="407" mass="46164">MADKELFKVRVQFVERVSKDLIKQLLDDLLEDGVLNEGEKDSVLEENSITRDRARCLIDTVKKKGKIASGKMIAHLERRDANLFSELGLCSGQPEPPAAEEKQEWSATLIPTTEAFWSSKVNDRNIYPVTKNNIRNRVALLITNIKFANERLNRRGAEKDEENMEKLLRALGYEVVKYTNLTGEEIDKALIDFSKHSKLKETDSVFVVIMSHGKLGAVLGVNWKENCSDKDELPINNIYKHLDSEGCPALLNKPKIIIIQACRGEEDGAVLVCDSVKPAVTVKPAVFSDEAPQCRPAASAAEDDVEDDSIRRVHKEKDFISLLSSTPDTVSYRHRDDGSFLIQYVVDVFNNFARNDDVDELFRKVMQRFEEFQDRKQMPTKDRCTVTKHIYLFPEILDSLTPTSVSL</sequence>
<dbReference type="PROSITE" id="PS50207">
    <property type="entry name" value="CASPASE_P10"/>
    <property type="match status" value="1"/>
</dbReference>
<dbReference type="GO" id="GO:0004197">
    <property type="term" value="F:cysteine-type endopeptidase activity"/>
    <property type="evidence" value="ECO:0007669"/>
    <property type="project" value="InterPro"/>
</dbReference>
<dbReference type="AlphaFoldDB" id="A0A3Q3LYA1"/>
<dbReference type="InterPro" id="IPR015917">
    <property type="entry name" value="Pept_C14A"/>
</dbReference>
<evidence type="ECO:0000256" key="3">
    <source>
        <dbReference type="RuleBase" id="RU003971"/>
    </source>
</evidence>
<dbReference type="CDD" id="cd08325">
    <property type="entry name" value="CARD_CASP1-like"/>
    <property type="match status" value="1"/>
</dbReference>
<evidence type="ECO:0000256" key="2">
    <source>
        <dbReference type="PIRSR" id="PIRSR038001-1"/>
    </source>
</evidence>
<dbReference type="Pfam" id="PF00619">
    <property type="entry name" value="CARD"/>
    <property type="match status" value="1"/>
</dbReference>
<evidence type="ECO:0000313" key="7">
    <source>
        <dbReference type="Ensembl" id="ENSMAMP00000018127.1"/>
    </source>
</evidence>
<feature type="active site" evidence="2">
    <location>
        <position position="212"/>
    </location>
</feature>
<dbReference type="GO" id="GO:0072559">
    <property type="term" value="C:NLRP3 inflammasome complex"/>
    <property type="evidence" value="ECO:0007669"/>
    <property type="project" value="TreeGrafter"/>
</dbReference>
<dbReference type="Ensembl" id="ENSMAMT00000018601.2">
    <property type="protein sequence ID" value="ENSMAMP00000018127.1"/>
    <property type="gene ID" value="ENSMAMG00000012249.2"/>
</dbReference>
<dbReference type="CDD" id="cd00032">
    <property type="entry name" value="CASc"/>
    <property type="match status" value="1"/>
</dbReference>
<dbReference type="InterPro" id="IPR001315">
    <property type="entry name" value="CARD"/>
</dbReference>
<dbReference type="STRING" id="205130.ENSMAMP00000018127"/>
<keyword evidence="8" id="KW-1185">Reference proteome</keyword>
<dbReference type="FunCoup" id="A0A3Q3LYA1">
    <property type="interactions" value="872"/>
</dbReference>
<dbReference type="SUPFAM" id="SSF47986">
    <property type="entry name" value="DEATH domain"/>
    <property type="match status" value="1"/>
</dbReference>
<dbReference type="GO" id="GO:0006508">
    <property type="term" value="P:proteolysis"/>
    <property type="evidence" value="ECO:0007669"/>
    <property type="project" value="InterPro"/>
</dbReference>
<dbReference type="InParanoid" id="A0A3Q3LYA1"/>
<feature type="domain" description="CARD" evidence="6">
    <location>
        <begin position="1"/>
        <end position="91"/>
    </location>
</feature>
<dbReference type="Pfam" id="PF00656">
    <property type="entry name" value="Peptidase_C14"/>
    <property type="match status" value="1"/>
</dbReference>
<reference evidence="7" key="2">
    <citation type="submission" date="2025-09" db="UniProtKB">
        <authorList>
            <consortium name="Ensembl"/>
        </authorList>
    </citation>
    <scope>IDENTIFICATION</scope>
</reference>
<dbReference type="InterPro" id="IPR002398">
    <property type="entry name" value="Pept_C14"/>
</dbReference>
<evidence type="ECO:0000256" key="1">
    <source>
        <dbReference type="ARBA" id="ARBA00010134"/>
    </source>
</evidence>
<organism evidence="7 8">
    <name type="scientific">Mastacembelus armatus</name>
    <name type="common">zig-zag eel</name>
    <dbReference type="NCBI Taxonomy" id="205130"/>
    <lineage>
        <taxon>Eukaryota</taxon>
        <taxon>Metazoa</taxon>
        <taxon>Chordata</taxon>
        <taxon>Craniata</taxon>
        <taxon>Vertebrata</taxon>
        <taxon>Euteleostomi</taxon>
        <taxon>Actinopterygii</taxon>
        <taxon>Neopterygii</taxon>
        <taxon>Teleostei</taxon>
        <taxon>Neoteleostei</taxon>
        <taxon>Acanthomorphata</taxon>
        <taxon>Anabantaria</taxon>
        <taxon>Synbranchiformes</taxon>
        <taxon>Mastacembelidae</taxon>
        <taxon>Mastacembelus</taxon>
    </lineage>
</organism>
<dbReference type="PROSITE" id="PS50208">
    <property type="entry name" value="CASPASE_P20"/>
    <property type="match status" value="1"/>
</dbReference>